<sequence>MLVKNISYSVLFKILRMTLSLMMVPLLLEILGVTNYGLWAALTSLIVWVTLFDFGMGNALKNSVSKAVAIGKPELAHDEFYQVIKLSVFSSFVIVLIFLFTLFSVNFFRENLIVSMSLFLPIIILFPLRVASFVLQGARQIAMDSGLMFLNTLIFFAMITGVYLLDVSIGLILLAVSFVISYSISILLVASKAMKILNIRIYDFNKILKVEFDFIRIKLGLKFFGLQVSSLVLYSLGTIIVYSYLSSEHAAQFDIVNKIFVFGLSFFSIVIGAFWPEITTHRAASDFRSIRSLYFKMIGLSLIFTIAAFIIAYFSPYIVQVWTGSKLEVTRHQAMFFALLVSTQAIAYSGAVILNAFEKINIQLVLSLVTTVLMLPLTIYTIRLGYEIEAVPIVSAMLTSIAMVYCNVHAYKLIREN</sequence>
<feature type="transmembrane region" description="Helical" evidence="6">
    <location>
        <begin position="147"/>
        <end position="165"/>
    </location>
</feature>
<dbReference type="RefSeq" id="WP_006007688.1">
    <property type="nucleotide sequence ID" value="NZ_BAET01000033.1"/>
</dbReference>
<accession>H5TF51</accession>
<dbReference type="PANTHER" id="PTHR30250">
    <property type="entry name" value="PST FAMILY PREDICTED COLANIC ACID TRANSPORTER"/>
    <property type="match status" value="1"/>
</dbReference>
<feature type="transmembrane region" description="Helical" evidence="6">
    <location>
        <begin position="223"/>
        <end position="243"/>
    </location>
</feature>
<dbReference type="OrthoDB" id="103403at2"/>
<keyword evidence="5 6" id="KW-0472">Membrane</keyword>
<dbReference type="EMBL" id="BAET01000033">
    <property type="protein sequence ID" value="GAB56978.1"/>
    <property type="molecule type" value="Genomic_DNA"/>
</dbReference>
<comment type="subcellular location">
    <subcellularLocation>
        <location evidence="1">Cell membrane</location>
        <topology evidence="1">Multi-pass membrane protein</topology>
    </subcellularLocation>
</comment>
<dbReference type="AlphaFoldDB" id="H5TF51"/>
<feature type="transmembrane region" description="Helical" evidence="6">
    <location>
        <begin position="255"/>
        <end position="275"/>
    </location>
</feature>
<reference evidence="7 8" key="2">
    <citation type="journal article" date="2017" name="Antonie Van Leeuwenhoek">
        <title>Rhizobium rhizosphaerae sp. nov., a novel species isolated from rice rhizosphere.</title>
        <authorList>
            <person name="Zhao J.J."/>
            <person name="Zhang J."/>
            <person name="Zhang R.J."/>
            <person name="Zhang C.W."/>
            <person name="Yin H.Q."/>
            <person name="Zhang X.X."/>
        </authorList>
    </citation>
    <scope>NUCLEOTIDE SEQUENCE [LARGE SCALE GENOMIC DNA]</scope>
    <source>
        <strain evidence="7 8">ACAM 611</strain>
    </source>
</reference>
<keyword evidence="8" id="KW-1185">Reference proteome</keyword>
<comment type="caution">
    <text evidence="7">The sequence shown here is derived from an EMBL/GenBank/DDBJ whole genome shotgun (WGS) entry which is preliminary data.</text>
</comment>
<feature type="transmembrane region" description="Helical" evidence="6">
    <location>
        <begin position="12"/>
        <end position="32"/>
    </location>
</feature>
<proteinExistence type="predicted"/>
<feature type="transmembrane region" description="Helical" evidence="6">
    <location>
        <begin position="80"/>
        <end position="100"/>
    </location>
</feature>
<dbReference type="Proteomes" id="UP000053586">
    <property type="component" value="Unassembled WGS sequence"/>
</dbReference>
<feature type="transmembrane region" description="Helical" evidence="6">
    <location>
        <begin position="38"/>
        <end position="60"/>
    </location>
</feature>
<evidence type="ECO:0008006" key="9">
    <source>
        <dbReference type="Google" id="ProtNLM"/>
    </source>
</evidence>
<evidence type="ECO:0000313" key="8">
    <source>
        <dbReference type="Proteomes" id="UP000053586"/>
    </source>
</evidence>
<evidence type="ECO:0000313" key="7">
    <source>
        <dbReference type="EMBL" id="GAB56978.1"/>
    </source>
</evidence>
<feature type="transmembrane region" description="Helical" evidence="6">
    <location>
        <begin position="112"/>
        <end position="135"/>
    </location>
</feature>
<feature type="transmembrane region" description="Helical" evidence="6">
    <location>
        <begin position="334"/>
        <end position="357"/>
    </location>
</feature>
<dbReference type="InterPro" id="IPR050833">
    <property type="entry name" value="Poly_Biosynth_Transport"/>
</dbReference>
<feature type="transmembrane region" description="Helical" evidence="6">
    <location>
        <begin position="388"/>
        <end position="408"/>
    </location>
</feature>
<feature type="transmembrane region" description="Helical" evidence="6">
    <location>
        <begin position="295"/>
        <end position="314"/>
    </location>
</feature>
<evidence type="ECO:0000256" key="4">
    <source>
        <dbReference type="ARBA" id="ARBA00022989"/>
    </source>
</evidence>
<evidence type="ECO:0000256" key="6">
    <source>
        <dbReference type="SAM" id="Phobius"/>
    </source>
</evidence>
<dbReference type="eggNOG" id="COG2244">
    <property type="taxonomic scope" value="Bacteria"/>
</dbReference>
<keyword evidence="4 6" id="KW-1133">Transmembrane helix</keyword>
<keyword evidence="2" id="KW-1003">Cell membrane</keyword>
<gene>
    <name evidence="7" type="ORF">GPUN_2864</name>
</gene>
<evidence type="ECO:0000256" key="1">
    <source>
        <dbReference type="ARBA" id="ARBA00004651"/>
    </source>
</evidence>
<feature type="transmembrane region" description="Helical" evidence="6">
    <location>
        <begin position="171"/>
        <end position="190"/>
    </location>
</feature>
<evidence type="ECO:0000256" key="2">
    <source>
        <dbReference type="ARBA" id="ARBA00022475"/>
    </source>
</evidence>
<protein>
    <recommendedName>
        <fullName evidence="9">Polysaccharide biosynthesis protein</fullName>
    </recommendedName>
</protein>
<organism evidence="7 8">
    <name type="scientific">Glaciecola punicea ACAM 611</name>
    <dbReference type="NCBI Taxonomy" id="1121923"/>
    <lineage>
        <taxon>Bacteria</taxon>
        <taxon>Pseudomonadati</taxon>
        <taxon>Pseudomonadota</taxon>
        <taxon>Gammaproteobacteria</taxon>
        <taxon>Alteromonadales</taxon>
        <taxon>Alteromonadaceae</taxon>
        <taxon>Glaciecola</taxon>
    </lineage>
</organism>
<name>H5TF51_9ALTE</name>
<evidence type="ECO:0000256" key="5">
    <source>
        <dbReference type="ARBA" id="ARBA00023136"/>
    </source>
</evidence>
<evidence type="ECO:0000256" key="3">
    <source>
        <dbReference type="ARBA" id="ARBA00022692"/>
    </source>
</evidence>
<reference evidence="7 8" key="1">
    <citation type="journal article" date="2012" name="J. Bacteriol.">
        <title>Genome sequence of proteorhodopsin-containing sea ice bacterium Glaciecola punicea ACAM 611T.</title>
        <authorList>
            <person name="Qin Q.-L."/>
            <person name="Xie B.-B."/>
            <person name="Shu Y.-L."/>
            <person name="Rong J.-C."/>
            <person name="Zhao D.-L."/>
            <person name="Zhang X.-Y."/>
            <person name="Chen X.-L."/>
            <person name="Zhou B.-C."/>
            <person name="Zhanga Y.-Z."/>
        </authorList>
    </citation>
    <scope>NUCLEOTIDE SEQUENCE [LARGE SCALE GENOMIC DNA]</scope>
    <source>
        <strain evidence="7 8">ACAM 611</strain>
    </source>
</reference>
<dbReference type="PANTHER" id="PTHR30250:SF26">
    <property type="entry name" value="PSMA PROTEIN"/>
    <property type="match status" value="1"/>
</dbReference>
<keyword evidence="3 6" id="KW-0812">Transmembrane</keyword>
<dbReference type="GO" id="GO:0005886">
    <property type="term" value="C:plasma membrane"/>
    <property type="evidence" value="ECO:0007669"/>
    <property type="project" value="UniProtKB-SubCell"/>
</dbReference>
<feature type="transmembrane region" description="Helical" evidence="6">
    <location>
        <begin position="364"/>
        <end position="382"/>
    </location>
</feature>